<protein>
    <submittedName>
        <fullName evidence="1">Uncharacterized protein</fullName>
    </submittedName>
</protein>
<dbReference type="VEuPathDB" id="FungiDB:HMPREF1544_05842"/>
<evidence type="ECO:0000313" key="1">
    <source>
        <dbReference type="EMBL" id="EPB87317.1"/>
    </source>
</evidence>
<name>S2JFR0_MUCC1</name>
<dbReference type="OrthoDB" id="2430203at2759"/>
<keyword evidence="2" id="KW-1185">Reference proteome</keyword>
<evidence type="ECO:0000313" key="2">
    <source>
        <dbReference type="Proteomes" id="UP000014254"/>
    </source>
</evidence>
<dbReference type="STRING" id="1220926.S2JFR0"/>
<reference evidence="2" key="1">
    <citation type="submission" date="2013-05" db="EMBL/GenBank/DDBJ databases">
        <title>The Genome sequence of Mucor circinelloides f. circinelloides 1006PhL.</title>
        <authorList>
            <consortium name="The Broad Institute Genomics Platform"/>
            <person name="Cuomo C."/>
            <person name="Earl A."/>
            <person name="Findley K."/>
            <person name="Lee S.C."/>
            <person name="Walker B."/>
            <person name="Young S."/>
            <person name="Zeng Q."/>
            <person name="Gargeya S."/>
            <person name="Fitzgerald M."/>
            <person name="Haas B."/>
            <person name="Abouelleil A."/>
            <person name="Allen A.W."/>
            <person name="Alvarado L."/>
            <person name="Arachchi H.M."/>
            <person name="Berlin A.M."/>
            <person name="Chapman S.B."/>
            <person name="Gainer-Dewar J."/>
            <person name="Goldberg J."/>
            <person name="Griggs A."/>
            <person name="Gujja S."/>
            <person name="Hansen M."/>
            <person name="Howarth C."/>
            <person name="Imamovic A."/>
            <person name="Ireland A."/>
            <person name="Larimer J."/>
            <person name="McCowan C."/>
            <person name="Murphy C."/>
            <person name="Pearson M."/>
            <person name="Poon T.W."/>
            <person name="Priest M."/>
            <person name="Roberts A."/>
            <person name="Saif S."/>
            <person name="Shea T."/>
            <person name="Sisk P."/>
            <person name="Sykes S."/>
            <person name="Wortman J."/>
            <person name="Nusbaum C."/>
            <person name="Birren B."/>
        </authorList>
    </citation>
    <scope>NUCLEOTIDE SEQUENCE [LARGE SCALE GENOMIC DNA]</scope>
    <source>
        <strain evidence="2">1006PhL</strain>
    </source>
</reference>
<gene>
    <name evidence="1" type="ORF">HMPREF1544_05842</name>
</gene>
<proteinExistence type="predicted"/>
<sequence length="152" mass="17475">MEANNYVESWHNQLKTVYLHRKRDRRVDRLIYILVNDVEPNFIQNISRNTLSIDRMGPEEGRRRELNAEAINEAIISTMIDDRVTTFKVASSTSEHTKHDTVVENEAIVSCILPHSLSSMEMMLLDQQTQAAPPVQLQEALRSRQNQAMGNV</sequence>
<dbReference type="InParanoid" id="S2JFR0"/>
<dbReference type="Proteomes" id="UP000014254">
    <property type="component" value="Unassembled WGS sequence"/>
</dbReference>
<accession>S2JFR0</accession>
<organism evidence="1 2">
    <name type="scientific">Mucor circinelloides f. circinelloides (strain 1006PhL)</name>
    <name type="common">Mucormycosis agent</name>
    <name type="synonym">Calyptromyces circinelloides</name>
    <dbReference type="NCBI Taxonomy" id="1220926"/>
    <lineage>
        <taxon>Eukaryota</taxon>
        <taxon>Fungi</taxon>
        <taxon>Fungi incertae sedis</taxon>
        <taxon>Mucoromycota</taxon>
        <taxon>Mucoromycotina</taxon>
        <taxon>Mucoromycetes</taxon>
        <taxon>Mucorales</taxon>
        <taxon>Mucorineae</taxon>
        <taxon>Mucoraceae</taxon>
        <taxon>Mucor</taxon>
    </lineage>
</organism>
<dbReference type="EMBL" id="KE123970">
    <property type="protein sequence ID" value="EPB87317.1"/>
    <property type="molecule type" value="Genomic_DNA"/>
</dbReference>
<dbReference type="AlphaFoldDB" id="S2JFR0"/>